<sequence>MYCVSSKRVALGWRRCSGNGAQHRECRVVVRPWKEKDMSKIRPPFLKINNSSFNTLCPFIIGDDVAPTQQYYPFFIMV</sequence>
<keyword evidence="2" id="KW-1185">Reference proteome</keyword>
<proteinExistence type="predicted"/>
<name>A0A154P035_DUFNO</name>
<evidence type="ECO:0000313" key="1">
    <source>
        <dbReference type="EMBL" id="KZC05221.1"/>
    </source>
</evidence>
<reference evidence="1 2" key="1">
    <citation type="submission" date="2015-07" db="EMBL/GenBank/DDBJ databases">
        <title>The genome of Dufourea novaeangliae.</title>
        <authorList>
            <person name="Pan H."/>
            <person name="Kapheim K."/>
        </authorList>
    </citation>
    <scope>NUCLEOTIDE SEQUENCE [LARGE SCALE GENOMIC DNA]</scope>
    <source>
        <strain evidence="1">0120121106</strain>
        <tissue evidence="1">Whole body</tissue>
    </source>
</reference>
<dbReference type="Proteomes" id="UP000076502">
    <property type="component" value="Unassembled WGS sequence"/>
</dbReference>
<organism evidence="1 2">
    <name type="scientific">Dufourea novaeangliae</name>
    <name type="common">Sweat bee</name>
    <dbReference type="NCBI Taxonomy" id="178035"/>
    <lineage>
        <taxon>Eukaryota</taxon>
        <taxon>Metazoa</taxon>
        <taxon>Ecdysozoa</taxon>
        <taxon>Arthropoda</taxon>
        <taxon>Hexapoda</taxon>
        <taxon>Insecta</taxon>
        <taxon>Pterygota</taxon>
        <taxon>Neoptera</taxon>
        <taxon>Endopterygota</taxon>
        <taxon>Hymenoptera</taxon>
        <taxon>Apocrita</taxon>
        <taxon>Aculeata</taxon>
        <taxon>Apoidea</taxon>
        <taxon>Anthophila</taxon>
        <taxon>Halictidae</taxon>
        <taxon>Rophitinae</taxon>
        <taxon>Dufourea</taxon>
    </lineage>
</organism>
<gene>
    <name evidence="1" type="ORF">WN55_08828</name>
</gene>
<accession>A0A154P035</accession>
<evidence type="ECO:0000313" key="2">
    <source>
        <dbReference type="Proteomes" id="UP000076502"/>
    </source>
</evidence>
<dbReference type="AlphaFoldDB" id="A0A154P035"/>
<dbReference type="EMBL" id="KQ434786">
    <property type="protein sequence ID" value="KZC05221.1"/>
    <property type="molecule type" value="Genomic_DNA"/>
</dbReference>
<protein>
    <submittedName>
        <fullName evidence="1">Uncharacterized protein</fullName>
    </submittedName>
</protein>